<organism evidence="2 3">
    <name type="scientific">Pseudidiomarina insulisalsae</name>
    <dbReference type="NCBI Taxonomy" id="575789"/>
    <lineage>
        <taxon>Bacteria</taxon>
        <taxon>Pseudomonadati</taxon>
        <taxon>Pseudomonadota</taxon>
        <taxon>Gammaproteobacteria</taxon>
        <taxon>Alteromonadales</taxon>
        <taxon>Idiomarinaceae</taxon>
        <taxon>Pseudidiomarina</taxon>
    </lineage>
</organism>
<dbReference type="OrthoDB" id="357294at2"/>
<dbReference type="AlphaFoldDB" id="A0A432YH72"/>
<keyword evidence="1" id="KW-0732">Signal</keyword>
<feature type="signal peptide" evidence="1">
    <location>
        <begin position="1"/>
        <end position="24"/>
    </location>
</feature>
<dbReference type="InterPro" id="IPR002816">
    <property type="entry name" value="TraB/PrgY/GumN_fam"/>
</dbReference>
<proteinExistence type="predicted"/>
<dbReference type="RefSeq" id="WP_126754713.1">
    <property type="nucleotide sequence ID" value="NZ_PIPY01000007.1"/>
</dbReference>
<dbReference type="PANTHER" id="PTHR40590:SF1">
    <property type="entry name" value="CYTOPLASMIC PROTEIN"/>
    <property type="match status" value="1"/>
</dbReference>
<comment type="caution">
    <text evidence="2">The sequence shown here is derived from an EMBL/GenBank/DDBJ whole genome shotgun (WGS) entry which is preliminary data.</text>
</comment>
<evidence type="ECO:0000313" key="3">
    <source>
        <dbReference type="Proteomes" id="UP000288259"/>
    </source>
</evidence>
<dbReference type="InterPro" id="IPR047111">
    <property type="entry name" value="YbaP-like"/>
</dbReference>
<keyword evidence="3" id="KW-1185">Reference proteome</keyword>
<accession>A0A432YH72</accession>
<reference evidence="3" key="1">
    <citation type="journal article" date="2018" name="Front. Microbiol.">
        <title>Genome-Based Analysis Reveals the Taxonomy and Diversity of the Family Idiomarinaceae.</title>
        <authorList>
            <person name="Liu Y."/>
            <person name="Lai Q."/>
            <person name="Shao Z."/>
        </authorList>
    </citation>
    <scope>NUCLEOTIDE SEQUENCE [LARGE SCALE GENOMIC DNA]</scope>
    <source>
        <strain evidence="3">CVS-6</strain>
    </source>
</reference>
<evidence type="ECO:0000256" key="1">
    <source>
        <dbReference type="SAM" id="SignalP"/>
    </source>
</evidence>
<dbReference type="CDD" id="cd14789">
    <property type="entry name" value="Tiki"/>
    <property type="match status" value="1"/>
</dbReference>
<evidence type="ECO:0000313" key="2">
    <source>
        <dbReference type="EMBL" id="RUO60309.1"/>
    </source>
</evidence>
<dbReference type="Proteomes" id="UP000288259">
    <property type="component" value="Unassembled WGS sequence"/>
</dbReference>
<protein>
    <submittedName>
        <fullName evidence="2">TraB/GumN family protein</fullName>
    </submittedName>
</protein>
<dbReference type="EMBL" id="PIPY01000007">
    <property type="protein sequence ID" value="RUO60309.1"/>
    <property type="molecule type" value="Genomic_DNA"/>
</dbReference>
<dbReference type="Pfam" id="PF01963">
    <property type="entry name" value="TraB_PrgY_gumN"/>
    <property type="match status" value="1"/>
</dbReference>
<dbReference type="PANTHER" id="PTHR40590">
    <property type="entry name" value="CYTOPLASMIC PROTEIN-RELATED"/>
    <property type="match status" value="1"/>
</dbReference>
<name>A0A432YH72_9GAMM</name>
<sequence length="290" mass="32514">MLKKLSVLAAASVLSLSVVGTAQASLLYKITGKNMEEPSYLFGTIHLICQSDFTMHDKTRAAFEESDRLILELDMDDPALMQSMQAKIMHPEGLRLSSHLNDAEKALLDEFFKNNMGVGLATFDSMRPFVVSGMLMTAQLGCTQQMSFEGYFTQQAMMQQKPVEGLETIDFQFGVFEQIPHDEQVQWLVDALEDEAAAKAELQRMISLYKAEDMDGLYNMFAEMEEYAAYKELILDQRNYNWQQTLDEELQAEGSEFIAVGAGHLGGKAGMIELLRERGYTVEPVPTAGQ</sequence>
<feature type="chain" id="PRO_5019519622" evidence="1">
    <location>
        <begin position="25"/>
        <end position="290"/>
    </location>
</feature>
<gene>
    <name evidence="2" type="ORF">CWI71_07855</name>
</gene>